<sequence length="59" mass="6583">MMLDLLPGRKLVDLRAYAEHHPDSCADTLYSCDGLITHGSANVFQRLFESPIALTYMAI</sequence>
<keyword evidence="2" id="KW-1185">Reference proteome</keyword>
<organism evidence="1 2">
    <name type="scientific">Cohnella abietis</name>
    <dbReference type="NCBI Taxonomy" id="2507935"/>
    <lineage>
        <taxon>Bacteria</taxon>
        <taxon>Bacillati</taxon>
        <taxon>Bacillota</taxon>
        <taxon>Bacilli</taxon>
        <taxon>Bacillales</taxon>
        <taxon>Paenibacillaceae</taxon>
        <taxon>Cohnella</taxon>
    </lineage>
</organism>
<proteinExistence type="predicted"/>
<reference evidence="1 2" key="1">
    <citation type="submission" date="2019-01" db="EMBL/GenBank/DDBJ databases">
        <title>Complete genome sequence of Cohnella hallensis HS21 isolated from Korean fir (Abies koreana) rhizospheric soil.</title>
        <authorList>
            <person name="Jiang L."/>
            <person name="Kang S.W."/>
            <person name="Kim S."/>
            <person name="Jung J."/>
            <person name="Kim C.Y."/>
            <person name="Kim D.H."/>
            <person name="Kim S.W."/>
            <person name="Lee J."/>
        </authorList>
    </citation>
    <scope>NUCLEOTIDE SEQUENCE [LARGE SCALE GENOMIC DNA]</scope>
    <source>
        <strain evidence="1 2">HS21</strain>
    </source>
</reference>
<accession>A0A3T1D6W3</accession>
<dbReference type="Proteomes" id="UP000289856">
    <property type="component" value="Chromosome"/>
</dbReference>
<evidence type="ECO:0000313" key="2">
    <source>
        <dbReference type="Proteomes" id="UP000289856"/>
    </source>
</evidence>
<dbReference type="AlphaFoldDB" id="A0A3T1D6W3"/>
<dbReference type="RefSeq" id="WP_162309337.1">
    <property type="nucleotide sequence ID" value="NZ_AP019400.1"/>
</dbReference>
<dbReference type="KEGG" id="cohn:KCTCHS21_32290"/>
<dbReference type="EMBL" id="AP019400">
    <property type="protein sequence ID" value="BBI33830.1"/>
    <property type="molecule type" value="Genomic_DNA"/>
</dbReference>
<gene>
    <name evidence="1" type="ORF">KCTCHS21_32290</name>
</gene>
<name>A0A3T1D6W3_9BACL</name>
<evidence type="ECO:0000313" key="1">
    <source>
        <dbReference type="EMBL" id="BBI33830.1"/>
    </source>
</evidence>
<protein>
    <submittedName>
        <fullName evidence="1">Uncharacterized protein</fullName>
    </submittedName>
</protein>